<protein>
    <submittedName>
        <fullName evidence="2">Flavodoxin</fullName>
    </submittedName>
</protein>
<evidence type="ECO:0000313" key="3">
    <source>
        <dbReference type="Proteomes" id="UP000184278"/>
    </source>
</evidence>
<dbReference type="GeneID" id="89511817"/>
<dbReference type="Proteomes" id="UP000184278">
    <property type="component" value="Unassembled WGS sequence"/>
</dbReference>
<dbReference type="Pfam" id="PF12682">
    <property type="entry name" value="Flavodoxin_4"/>
    <property type="match status" value="1"/>
</dbReference>
<dbReference type="GO" id="GO:0010181">
    <property type="term" value="F:FMN binding"/>
    <property type="evidence" value="ECO:0007669"/>
    <property type="project" value="InterPro"/>
</dbReference>
<dbReference type="InterPro" id="IPR008254">
    <property type="entry name" value="Flavodoxin/NO_synth"/>
</dbReference>
<keyword evidence="3" id="KW-1185">Reference proteome</keyword>
<dbReference type="PROSITE" id="PS50902">
    <property type="entry name" value="FLAVODOXIN_LIKE"/>
    <property type="match status" value="1"/>
</dbReference>
<evidence type="ECO:0000313" key="2">
    <source>
        <dbReference type="EMBL" id="SHJ05336.1"/>
    </source>
</evidence>
<dbReference type="RefSeq" id="WP_073390448.1">
    <property type="nucleotide sequence ID" value="NZ_FQXK01000060.1"/>
</dbReference>
<name>A0A1M6G5R8_BUTFI</name>
<dbReference type="Gene3D" id="3.40.50.360">
    <property type="match status" value="1"/>
</dbReference>
<dbReference type="PANTHER" id="PTHR39201:SF1">
    <property type="entry name" value="FLAVODOXIN-LIKE DOMAIN-CONTAINING PROTEIN"/>
    <property type="match status" value="1"/>
</dbReference>
<dbReference type="STRING" id="1121131.SAMN02745229_04033"/>
<dbReference type="PANTHER" id="PTHR39201">
    <property type="entry name" value="EXPORTED PROTEIN-RELATED"/>
    <property type="match status" value="1"/>
</dbReference>
<evidence type="ECO:0000259" key="1">
    <source>
        <dbReference type="PROSITE" id="PS50902"/>
    </source>
</evidence>
<accession>A0A1M6G5R8</accession>
<proteinExistence type="predicted"/>
<dbReference type="GO" id="GO:0016651">
    <property type="term" value="F:oxidoreductase activity, acting on NAD(P)H"/>
    <property type="evidence" value="ECO:0007669"/>
    <property type="project" value="UniProtKB-ARBA"/>
</dbReference>
<gene>
    <name evidence="2" type="ORF">SAMN02745229_04033</name>
</gene>
<feature type="domain" description="Flavodoxin-like" evidence="1">
    <location>
        <begin position="10"/>
        <end position="166"/>
    </location>
</feature>
<dbReference type="EMBL" id="FQXK01000060">
    <property type="protein sequence ID" value="SHJ05336.1"/>
    <property type="molecule type" value="Genomic_DNA"/>
</dbReference>
<sequence length="166" mass="18919">MFFHRKAKTLVLYYSQSMGNTKKIAKRIADIKSYDIEAIDTINEYTGSFDDIMAQGKEEVESGYRPKIKPLVHDIMSYNRIIIGSPTWWFTIAPAVSAFLDQYDLSGKTVIPFVTYGGYEGHSLSDLEKQCKTTKILNPNSIQFDAENLNKMAISEKDLDTWIQSI</sequence>
<organism evidence="2 3">
    <name type="scientific">Butyrivibrio fibrisolvens DSM 3071</name>
    <dbReference type="NCBI Taxonomy" id="1121131"/>
    <lineage>
        <taxon>Bacteria</taxon>
        <taxon>Bacillati</taxon>
        <taxon>Bacillota</taxon>
        <taxon>Clostridia</taxon>
        <taxon>Lachnospirales</taxon>
        <taxon>Lachnospiraceae</taxon>
        <taxon>Butyrivibrio</taxon>
    </lineage>
</organism>
<dbReference type="InterPro" id="IPR029039">
    <property type="entry name" value="Flavoprotein-like_sf"/>
</dbReference>
<reference evidence="3" key="1">
    <citation type="submission" date="2016-11" db="EMBL/GenBank/DDBJ databases">
        <authorList>
            <person name="Varghese N."/>
            <person name="Submissions S."/>
        </authorList>
    </citation>
    <scope>NUCLEOTIDE SEQUENCE [LARGE SCALE GENOMIC DNA]</scope>
    <source>
        <strain evidence="3">DSM 3071</strain>
    </source>
</reference>
<dbReference type="OrthoDB" id="9806505at2"/>
<dbReference type="SUPFAM" id="SSF52218">
    <property type="entry name" value="Flavoproteins"/>
    <property type="match status" value="1"/>
</dbReference>
<dbReference type="AlphaFoldDB" id="A0A1M6G5R8"/>